<evidence type="ECO:0000256" key="7">
    <source>
        <dbReference type="ARBA" id="ARBA00023134"/>
    </source>
</evidence>
<keyword evidence="6" id="KW-0862">Zinc</keyword>
<keyword evidence="10" id="KW-1185">Reference proteome</keyword>
<dbReference type="InterPro" id="IPR027417">
    <property type="entry name" value="P-loop_NTPase"/>
</dbReference>
<gene>
    <name evidence="9" type="primary">HypB</name>
    <name evidence="9" type="ordered locus">PTH_2009</name>
</gene>
<dbReference type="EMBL" id="AP009389">
    <property type="protein sequence ID" value="BAF60190.1"/>
    <property type="molecule type" value="Genomic_DNA"/>
</dbReference>
<dbReference type="STRING" id="370438.PTH_2009"/>
<dbReference type="SUPFAM" id="SSF52540">
    <property type="entry name" value="P-loop containing nucleoside triphosphate hydrolases"/>
    <property type="match status" value="1"/>
</dbReference>
<dbReference type="eggNOG" id="COG0378">
    <property type="taxonomic scope" value="Bacteria"/>
</dbReference>
<organism evidence="9 10">
    <name type="scientific">Pelotomaculum thermopropionicum (strain DSM 13744 / JCM 10971 / SI)</name>
    <dbReference type="NCBI Taxonomy" id="370438"/>
    <lineage>
        <taxon>Bacteria</taxon>
        <taxon>Bacillati</taxon>
        <taxon>Bacillota</taxon>
        <taxon>Clostridia</taxon>
        <taxon>Eubacteriales</taxon>
        <taxon>Desulfotomaculaceae</taxon>
        <taxon>Pelotomaculum</taxon>
    </lineage>
</organism>
<keyword evidence="4" id="KW-0547">Nucleotide-binding</keyword>
<evidence type="ECO:0000259" key="8">
    <source>
        <dbReference type="Pfam" id="PF02492"/>
    </source>
</evidence>
<dbReference type="AlphaFoldDB" id="A5D0Q1"/>
<dbReference type="PIRSF" id="PIRSF005624">
    <property type="entry name" value="Ni-bind_GTPase"/>
    <property type="match status" value="1"/>
</dbReference>
<dbReference type="GO" id="GO:0051604">
    <property type="term" value="P:protein maturation"/>
    <property type="evidence" value="ECO:0007669"/>
    <property type="project" value="InterPro"/>
</dbReference>
<dbReference type="GO" id="GO:0008270">
    <property type="term" value="F:zinc ion binding"/>
    <property type="evidence" value="ECO:0007669"/>
    <property type="project" value="TreeGrafter"/>
</dbReference>
<dbReference type="GO" id="GO:0005525">
    <property type="term" value="F:GTP binding"/>
    <property type="evidence" value="ECO:0007669"/>
    <property type="project" value="UniProtKB-KW"/>
</dbReference>
<evidence type="ECO:0000256" key="1">
    <source>
        <dbReference type="ARBA" id="ARBA00006211"/>
    </source>
</evidence>
<keyword evidence="5" id="KW-0378">Hydrolase</keyword>
<accession>A5D0Q1</accession>
<dbReference type="CDD" id="cd05390">
    <property type="entry name" value="HypB"/>
    <property type="match status" value="1"/>
</dbReference>
<keyword evidence="7" id="KW-0342">GTP-binding</keyword>
<dbReference type="PANTHER" id="PTHR30134:SF2">
    <property type="entry name" value="HYDROGENASE MATURATION FACTOR HYPB"/>
    <property type="match status" value="1"/>
</dbReference>
<dbReference type="Gene3D" id="3.40.50.300">
    <property type="entry name" value="P-loop containing nucleotide triphosphate hydrolases"/>
    <property type="match status" value="1"/>
</dbReference>
<dbReference type="HOGENOM" id="CLU_056148_0_0_9"/>
<sequence length="225" mass="24944">MQVKLISDFLDANSILAGQNRRLLNELGVFCVNLMGAPGSGKTAILERTIDRLGKRYKIAVIGGDIYTDRDAGRIAKKGVQVIQINTRGASHLEAGMIFKAMQELELEGVDVLFIENVGNLVCPAEFDLGEDIKVMTASVAGGHDKPAKYPLMYSECRAVILNKIDLLPYTDFDMGRFISDVRKLNPNVQFFSISARSGEGIEEWAEWLGNKIKNKARQLSFLNF</sequence>
<dbReference type="Pfam" id="PF02492">
    <property type="entry name" value="cobW"/>
    <property type="match status" value="1"/>
</dbReference>
<evidence type="ECO:0000256" key="2">
    <source>
        <dbReference type="ARBA" id="ARBA00022596"/>
    </source>
</evidence>
<evidence type="ECO:0000313" key="10">
    <source>
        <dbReference type="Proteomes" id="UP000006556"/>
    </source>
</evidence>
<protein>
    <submittedName>
        <fullName evidence="9">Ni2+-binding GTPase</fullName>
    </submittedName>
</protein>
<evidence type="ECO:0000256" key="6">
    <source>
        <dbReference type="ARBA" id="ARBA00022833"/>
    </source>
</evidence>
<evidence type="ECO:0000313" key="9">
    <source>
        <dbReference type="EMBL" id="BAF60190.1"/>
    </source>
</evidence>
<dbReference type="GO" id="GO:0016151">
    <property type="term" value="F:nickel cation binding"/>
    <property type="evidence" value="ECO:0007669"/>
    <property type="project" value="InterPro"/>
</dbReference>
<dbReference type="InterPro" id="IPR003495">
    <property type="entry name" value="CobW/HypB/UreG_nucleotide-bd"/>
</dbReference>
<evidence type="ECO:0000256" key="3">
    <source>
        <dbReference type="ARBA" id="ARBA00022723"/>
    </source>
</evidence>
<evidence type="ECO:0000256" key="5">
    <source>
        <dbReference type="ARBA" id="ARBA00022801"/>
    </source>
</evidence>
<name>A5D0Q1_PELTS</name>
<feature type="domain" description="CobW/HypB/UreG nucleotide-binding" evidence="8">
    <location>
        <begin position="32"/>
        <end position="192"/>
    </location>
</feature>
<reference evidence="10" key="1">
    <citation type="journal article" date="2008" name="Genome Res.">
        <title>The genome of Pelotomaculum thermopropionicum reveals niche-associated evolution in anaerobic microbiota.</title>
        <authorList>
            <person name="Kosaka T."/>
            <person name="Kato S."/>
            <person name="Shimoyama T."/>
            <person name="Ishii S."/>
            <person name="Abe T."/>
            <person name="Watanabe K."/>
        </authorList>
    </citation>
    <scope>NUCLEOTIDE SEQUENCE [LARGE SCALE GENOMIC DNA]</scope>
    <source>
        <strain evidence="10">DSM 13744 / JCM 10971 / SI</strain>
    </source>
</reference>
<keyword evidence="2" id="KW-0533">Nickel</keyword>
<keyword evidence="3" id="KW-0479">Metal-binding</keyword>
<dbReference type="NCBIfam" id="TIGR00073">
    <property type="entry name" value="hypB"/>
    <property type="match status" value="1"/>
</dbReference>
<dbReference type="GO" id="GO:0003924">
    <property type="term" value="F:GTPase activity"/>
    <property type="evidence" value="ECO:0007669"/>
    <property type="project" value="InterPro"/>
</dbReference>
<proteinExistence type="inferred from homology"/>
<comment type="similarity">
    <text evidence="1">Belongs to the SIMIBI class G3E GTPase family. HypB/HupM subfamily.</text>
</comment>
<evidence type="ECO:0000256" key="4">
    <source>
        <dbReference type="ARBA" id="ARBA00022741"/>
    </source>
</evidence>
<dbReference type="InterPro" id="IPR004392">
    <property type="entry name" value="Hyd_mat_HypB"/>
</dbReference>
<dbReference type="KEGG" id="pth:PTH_2009"/>
<dbReference type="Proteomes" id="UP000006556">
    <property type="component" value="Chromosome"/>
</dbReference>
<dbReference type="PANTHER" id="PTHR30134">
    <property type="entry name" value="HYDROGENASE PROTEIN ASSEMBLY PROTEIN, NICKEL CHAPERONE"/>
    <property type="match status" value="1"/>
</dbReference>